<accession>A0AAD1KQE3</accession>
<dbReference type="EMBL" id="AP024747">
    <property type="protein sequence ID" value="BCY25259.1"/>
    <property type="molecule type" value="Genomic_DNA"/>
</dbReference>
<keyword evidence="1" id="KW-0812">Transmembrane</keyword>
<dbReference type="AlphaFoldDB" id="A0AAD1KQE3"/>
<evidence type="ECO:0000256" key="1">
    <source>
        <dbReference type="SAM" id="Phobius"/>
    </source>
</evidence>
<gene>
    <name evidence="2" type="ORF">KB1_12490</name>
</gene>
<organism evidence="2 3">
    <name type="scientific">Cutibacterium modestum</name>
    <dbReference type="NCBI Taxonomy" id="2559073"/>
    <lineage>
        <taxon>Bacteria</taxon>
        <taxon>Bacillati</taxon>
        <taxon>Actinomycetota</taxon>
        <taxon>Actinomycetes</taxon>
        <taxon>Propionibacteriales</taxon>
        <taxon>Propionibacteriaceae</taxon>
        <taxon>Cutibacterium</taxon>
    </lineage>
</organism>
<reference evidence="2" key="1">
    <citation type="submission" date="2021-06" db="EMBL/GenBank/DDBJ databases">
        <title>Genome sequence of Cutibacterium modestum strain KB17-24694.</title>
        <authorList>
            <person name="Dekio I."/>
            <person name="Asahina A."/>
            <person name="Nishida M."/>
        </authorList>
    </citation>
    <scope>NUCLEOTIDE SEQUENCE</scope>
    <source>
        <strain evidence="2">KB17-24694</strain>
    </source>
</reference>
<keyword evidence="1" id="KW-1133">Transmembrane helix</keyword>
<sequence length="55" mass="5761">MVALFAVVFLARPVVPVLAEVERVLFLVVAVFASSSAAVFAVLDVVVDTGILSKD</sequence>
<dbReference type="Proteomes" id="UP000825072">
    <property type="component" value="Chromosome 1"/>
</dbReference>
<name>A0AAD1KQE3_9ACTN</name>
<evidence type="ECO:0000313" key="2">
    <source>
        <dbReference type="EMBL" id="BCY25259.1"/>
    </source>
</evidence>
<feature type="transmembrane region" description="Helical" evidence="1">
    <location>
        <begin position="29"/>
        <end position="47"/>
    </location>
</feature>
<protein>
    <submittedName>
        <fullName evidence="2">Uncharacterized protein</fullName>
    </submittedName>
</protein>
<keyword evidence="1" id="KW-0472">Membrane</keyword>
<proteinExistence type="predicted"/>
<evidence type="ECO:0000313" key="3">
    <source>
        <dbReference type="Proteomes" id="UP000825072"/>
    </source>
</evidence>